<feature type="domain" description="Ionotropic glutamate receptor C-terminal" evidence="4">
    <location>
        <begin position="53"/>
        <end position="272"/>
    </location>
</feature>
<evidence type="ECO:0000259" key="4">
    <source>
        <dbReference type="SMART" id="SM00079"/>
    </source>
</evidence>
<dbReference type="SUPFAM" id="SSF53850">
    <property type="entry name" value="Periplasmic binding protein-like II"/>
    <property type="match status" value="1"/>
</dbReference>
<proteinExistence type="predicted"/>
<dbReference type="GO" id="GO:0015276">
    <property type="term" value="F:ligand-gated monoatomic ion channel activity"/>
    <property type="evidence" value="ECO:0007669"/>
    <property type="project" value="InterPro"/>
</dbReference>
<dbReference type="PANTHER" id="PTHR35936:SF19">
    <property type="entry name" value="AMINO-ACID-BINDING PROTEIN YXEM-RELATED"/>
    <property type="match status" value="1"/>
</dbReference>
<dbReference type="InterPro" id="IPR001320">
    <property type="entry name" value="Iontro_rcpt_C"/>
</dbReference>
<dbReference type="SMART" id="SM00062">
    <property type="entry name" value="PBPb"/>
    <property type="match status" value="1"/>
</dbReference>
<dbReference type="InterPro" id="IPR018313">
    <property type="entry name" value="SBP_3_CS"/>
</dbReference>
<dbReference type="PROSITE" id="PS51257">
    <property type="entry name" value="PROKAR_LIPOPROTEIN"/>
    <property type="match status" value="1"/>
</dbReference>
<feature type="domain" description="Solute-binding protein family 3/N-terminal" evidence="3">
    <location>
        <begin position="53"/>
        <end position="273"/>
    </location>
</feature>
<dbReference type="CDD" id="cd13711">
    <property type="entry name" value="PBP2_Ngo0372_TcyA"/>
    <property type="match status" value="1"/>
</dbReference>
<name>A0A1J5QXB5_9ZZZZ</name>
<dbReference type="Pfam" id="PF00497">
    <property type="entry name" value="SBP_bac_3"/>
    <property type="match status" value="1"/>
</dbReference>
<gene>
    <name evidence="5" type="primary">tcyA_1</name>
    <name evidence="5" type="ORF">GALL_337630</name>
</gene>
<evidence type="ECO:0000256" key="1">
    <source>
        <dbReference type="ARBA" id="ARBA00004196"/>
    </source>
</evidence>
<sequence length="276" mass="28594">MKHIATTLRGIAIATAIGFALAGCSSAAGSSGGTASAPAAADTSLAAVQKAGVITVGTEGTYRPFSYHEGGSGALTGYDIEVIKAVASQLGVSAKFEETQWDAIFAGLQAGRFNVIANQVSITPERASTYLFSTPYTYSTGVIVVRSSNTSITSFASLAGKTTAQSLTSNWYALAQQNGATIQGVEGWAQSVALVQQGRVDATINDKLTYLDYQKQNADTGLKIAAETAEKSTSAFAFTKGSTTLAHAVDDALKKLTDDGTLAAISRKYFGQDVSR</sequence>
<accession>A0A1J5QXB5</accession>
<dbReference type="PANTHER" id="PTHR35936">
    <property type="entry name" value="MEMBRANE-BOUND LYTIC MUREIN TRANSGLYCOSYLASE F"/>
    <property type="match status" value="1"/>
</dbReference>
<evidence type="ECO:0000313" key="5">
    <source>
        <dbReference type="EMBL" id="OIQ84420.1"/>
    </source>
</evidence>
<dbReference type="GO" id="GO:0030313">
    <property type="term" value="C:cell envelope"/>
    <property type="evidence" value="ECO:0007669"/>
    <property type="project" value="UniProtKB-SubCell"/>
</dbReference>
<comment type="subcellular location">
    <subcellularLocation>
        <location evidence="1">Cell envelope</location>
    </subcellularLocation>
</comment>
<dbReference type="PROSITE" id="PS01039">
    <property type="entry name" value="SBP_BACTERIAL_3"/>
    <property type="match status" value="1"/>
</dbReference>
<dbReference type="InterPro" id="IPR001638">
    <property type="entry name" value="Solute-binding_3/MltF_N"/>
</dbReference>
<keyword evidence="2" id="KW-0732">Signal</keyword>
<comment type="caution">
    <text evidence="5">The sequence shown here is derived from an EMBL/GenBank/DDBJ whole genome shotgun (WGS) entry which is preliminary data.</text>
</comment>
<reference evidence="5" key="1">
    <citation type="submission" date="2016-10" db="EMBL/GenBank/DDBJ databases">
        <title>Sequence of Gallionella enrichment culture.</title>
        <authorList>
            <person name="Poehlein A."/>
            <person name="Muehling M."/>
            <person name="Daniel R."/>
        </authorList>
    </citation>
    <scope>NUCLEOTIDE SEQUENCE</scope>
</reference>
<dbReference type="AlphaFoldDB" id="A0A1J5QXB5"/>
<evidence type="ECO:0000259" key="3">
    <source>
        <dbReference type="SMART" id="SM00062"/>
    </source>
</evidence>
<dbReference type="SMART" id="SM00079">
    <property type="entry name" value="PBPe"/>
    <property type="match status" value="1"/>
</dbReference>
<dbReference type="Gene3D" id="3.40.190.10">
    <property type="entry name" value="Periplasmic binding protein-like II"/>
    <property type="match status" value="2"/>
</dbReference>
<organism evidence="5">
    <name type="scientific">mine drainage metagenome</name>
    <dbReference type="NCBI Taxonomy" id="410659"/>
    <lineage>
        <taxon>unclassified sequences</taxon>
        <taxon>metagenomes</taxon>
        <taxon>ecological metagenomes</taxon>
    </lineage>
</organism>
<evidence type="ECO:0000256" key="2">
    <source>
        <dbReference type="ARBA" id="ARBA00022729"/>
    </source>
</evidence>
<protein>
    <submittedName>
        <fullName evidence="5">L-cystine-binding protein TcyA</fullName>
    </submittedName>
</protein>
<dbReference type="GO" id="GO:0016020">
    <property type="term" value="C:membrane"/>
    <property type="evidence" value="ECO:0007669"/>
    <property type="project" value="InterPro"/>
</dbReference>
<dbReference type="EMBL" id="MLJW01000619">
    <property type="protein sequence ID" value="OIQ84420.1"/>
    <property type="molecule type" value="Genomic_DNA"/>
</dbReference>